<protein>
    <submittedName>
        <fullName evidence="3">Uncharacterized protein</fullName>
    </submittedName>
</protein>
<feature type="region of interest" description="Disordered" evidence="1">
    <location>
        <begin position="166"/>
        <end position="409"/>
    </location>
</feature>
<evidence type="ECO:0000256" key="1">
    <source>
        <dbReference type="SAM" id="MobiDB-lite"/>
    </source>
</evidence>
<feature type="compositionally biased region" description="Polar residues" evidence="1">
    <location>
        <begin position="1"/>
        <end position="26"/>
    </location>
</feature>
<reference evidence="3" key="1">
    <citation type="submission" date="2022-11" db="UniProtKB">
        <authorList>
            <consortium name="WormBaseParasite"/>
        </authorList>
    </citation>
    <scope>IDENTIFICATION</scope>
</reference>
<evidence type="ECO:0000313" key="3">
    <source>
        <dbReference type="WBParaSite" id="PSU_v2.g9058.t1"/>
    </source>
</evidence>
<feature type="region of interest" description="Disordered" evidence="1">
    <location>
        <begin position="1"/>
        <end position="42"/>
    </location>
</feature>
<feature type="compositionally biased region" description="Basic and acidic residues" evidence="1">
    <location>
        <begin position="242"/>
        <end position="271"/>
    </location>
</feature>
<dbReference type="WBParaSite" id="PSU_v2.g9058.t1">
    <property type="protein sequence ID" value="PSU_v2.g9058.t1"/>
    <property type="gene ID" value="PSU_v2.g9058"/>
</dbReference>
<name>A0A914ZBC4_9BILA</name>
<feature type="compositionally biased region" description="Low complexity" evidence="1">
    <location>
        <begin position="181"/>
        <end position="201"/>
    </location>
</feature>
<feature type="compositionally biased region" description="Basic and acidic residues" evidence="1">
    <location>
        <begin position="384"/>
        <end position="395"/>
    </location>
</feature>
<proteinExistence type="predicted"/>
<feature type="compositionally biased region" description="Basic and acidic residues" evidence="1">
    <location>
        <begin position="293"/>
        <end position="307"/>
    </location>
</feature>
<sequence>MSDVPSNSESARNINNQDSISKSATRATERVEDWYNDGTHSDHSYDVQSAAIEVATPEEIRTFLKPMMELEMIEKGESAVSLAAFPKDSTSPLTVIFGTGSAVTSRRSSRISQRDSYISLYDNPSPDDWFAAAATQSAAATAGGIGISPGGGPFARAREMRTGSFSKAYCHPPRPGSGGIISQSQPRSPSPPKSTTKIESSVSASPFTVYAKEPRRIQPAAAPINLPKTPLTKPTDLALPRKSKEQKSKDHDPTNFSDKFKPWPSIEEIRAQRGGLLPVKPPTPRSKSPPKMVKSEHKEDSPIKDMMSESGGPARFRISVSPTRKLTSDSGSDTDTGPKKRRFMIKQRLLPGSTASLASTSSKPLPSTTITPPESSNLLSPRAPRVEFGDDDSPRVQEPPPVPPHRIPK</sequence>
<evidence type="ECO:0000313" key="2">
    <source>
        <dbReference type="Proteomes" id="UP000887577"/>
    </source>
</evidence>
<feature type="compositionally biased region" description="Basic and acidic residues" evidence="1">
    <location>
        <begin position="27"/>
        <end position="42"/>
    </location>
</feature>
<organism evidence="2 3">
    <name type="scientific">Panagrolaimus superbus</name>
    <dbReference type="NCBI Taxonomy" id="310955"/>
    <lineage>
        <taxon>Eukaryota</taxon>
        <taxon>Metazoa</taxon>
        <taxon>Ecdysozoa</taxon>
        <taxon>Nematoda</taxon>
        <taxon>Chromadorea</taxon>
        <taxon>Rhabditida</taxon>
        <taxon>Tylenchina</taxon>
        <taxon>Panagrolaimomorpha</taxon>
        <taxon>Panagrolaimoidea</taxon>
        <taxon>Panagrolaimidae</taxon>
        <taxon>Panagrolaimus</taxon>
    </lineage>
</organism>
<dbReference type="AlphaFoldDB" id="A0A914ZBC4"/>
<feature type="compositionally biased region" description="Polar residues" evidence="1">
    <location>
        <begin position="320"/>
        <end position="335"/>
    </location>
</feature>
<feature type="compositionally biased region" description="Pro residues" evidence="1">
    <location>
        <begin position="397"/>
        <end position="409"/>
    </location>
</feature>
<feature type="compositionally biased region" description="Polar residues" evidence="1">
    <location>
        <begin position="353"/>
        <end position="379"/>
    </location>
</feature>
<keyword evidence="2" id="KW-1185">Reference proteome</keyword>
<dbReference type="Proteomes" id="UP000887577">
    <property type="component" value="Unplaced"/>
</dbReference>
<accession>A0A914ZBC4</accession>